<dbReference type="RefSeq" id="WP_326566009.1">
    <property type="nucleotide sequence ID" value="NZ_CP142149.1"/>
</dbReference>
<evidence type="ECO:0000313" key="1">
    <source>
        <dbReference type="EMBL" id="WSE27010.1"/>
    </source>
</evidence>
<evidence type="ECO:0000313" key="2">
    <source>
        <dbReference type="Proteomes" id="UP001330812"/>
    </source>
</evidence>
<accession>A0ABZ1I054</accession>
<keyword evidence="2" id="KW-1185">Reference proteome</keyword>
<proteinExistence type="predicted"/>
<protein>
    <submittedName>
        <fullName evidence="1">Uncharacterized protein</fullName>
    </submittedName>
</protein>
<organism evidence="1 2">
    <name type="scientific">Amycolatopsis rhabdoformis</name>
    <dbReference type="NCBI Taxonomy" id="1448059"/>
    <lineage>
        <taxon>Bacteria</taxon>
        <taxon>Bacillati</taxon>
        <taxon>Actinomycetota</taxon>
        <taxon>Actinomycetes</taxon>
        <taxon>Pseudonocardiales</taxon>
        <taxon>Pseudonocardiaceae</taxon>
        <taxon>Amycolatopsis</taxon>
    </lineage>
</organism>
<sequence length="101" mass="11231">MTPEDDPPALFAPPRRREPLAAFQRRFKHRPAAQPSWTRVHGKTAAGTVHVVTDEWLPACGTGLNGWDYRGLNPTDDAVTCHRCDALISRTNPPEGQLTLF</sequence>
<gene>
    <name evidence="1" type="ORF">VSH64_29575</name>
</gene>
<reference evidence="1 2" key="1">
    <citation type="journal article" date="2015" name="Int. J. Syst. Evol. Microbiol.">
        <title>Amycolatopsis rhabdoformis sp. nov., an actinomycete isolated from a tropical forest soil.</title>
        <authorList>
            <person name="Souza W.R."/>
            <person name="Silva R.E."/>
            <person name="Goodfellow M."/>
            <person name="Busarakam K."/>
            <person name="Figueiro F.S."/>
            <person name="Ferreira D."/>
            <person name="Rodrigues-Filho E."/>
            <person name="Moraes L.A.B."/>
            <person name="Zucchi T.D."/>
        </authorList>
    </citation>
    <scope>NUCLEOTIDE SEQUENCE [LARGE SCALE GENOMIC DNA]</scope>
    <source>
        <strain evidence="1 2">NCIMB 14900</strain>
    </source>
</reference>
<dbReference type="EMBL" id="CP142149">
    <property type="protein sequence ID" value="WSE27010.1"/>
    <property type="molecule type" value="Genomic_DNA"/>
</dbReference>
<name>A0ABZ1I054_9PSEU</name>
<dbReference type="Proteomes" id="UP001330812">
    <property type="component" value="Chromosome"/>
</dbReference>